<keyword evidence="2" id="KW-1185">Reference proteome</keyword>
<gene>
    <name evidence="1" type="ORF">KPL71_018613</name>
</gene>
<organism evidence="1 2">
    <name type="scientific">Citrus sinensis</name>
    <name type="common">Sweet orange</name>
    <name type="synonym">Citrus aurantium var. sinensis</name>
    <dbReference type="NCBI Taxonomy" id="2711"/>
    <lineage>
        <taxon>Eukaryota</taxon>
        <taxon>Viridiplantae</taxon>
        <taxon>Streptophyta</taxon>
        <taxon>Embryophyta</taxon>
        <taxon>Tracheophyta</taxon>
        <taxon>Spermatophyta</taxon>
        <taxon>Magnoliopsida</taxon>
        <taxon>eudicotyledons</taxon>
        <taxon>Gunneridae</taxon>
        <taxon>Pentapetalae</taxon>
        <taxon>rosids</taxon>
        <taxon>malvids</taxon>
        <taxon>Sapindales</taxon>
        <taxon>Rutaceae</taxon>
        <taxon>Aurantioideae</taxon>
        <taxon>Citrus</taxon>
    </lineage>
</organism>
<proteinExistence type="predicted"/>
<name>A0ACB8K1U5_CITSI</name>
<reference evidence="2" key="1">
    <citation type="journal article" date="2023" name="Hortic. Res.">
        <title>A chromosome-level phased genome enabling allele-level studies in sweet orange: a case study on citrus Huanglongbing tolerance.</title>
        <authorList>
            <person name="Wu B."/>
            <person name="Yu Q."/>
            <person name="Deng Z."/>
            <person name="Duan Y."/>
            <person name="Luo F."/>
            <person name="Gmitter F. Jr."/>
        </authorList>
    </citation>
    <scope>NUCLEOTIDE SEQUENCE [LARGE SCALE GENOMIC DNA]</scope>
    <source>
        <strain evidence="2">cv. Valencia</strain>
    </source>
</reference>
<evidence type="ECO:0000313" key="2">
    <source>
        <dbReference type="Proteomes" id="UP000829398"/>
    </source>
</evidence>
<dbReference type="EMBL" id="CM039175">
    <property type="protein sequence ID" value="KAH9737966.1"/>
    <property type="molecule type" value="Genomic_DNA"/>
</dbReference>
<evidence type="ECO:0000313" key="1">
    <source>
        <dbReference type="EMBL" id="KAH9737966.1"/>
    </source>
</evidence>
<accession>A0ACB8K1U5</accession>
<dbReference type="Proteomes" id="UP000829398">
    <property type="component" value="Chromosome 6"/>
</dbReference>
<comment type="caution">
    <text evidence="1">The sequence shown here is derived from an EMBL/GenBank/DDBJ whole genome shotgun (WGS) entry which is preliminary data.</text>
</comment>
<protein>
    <submittedName>
        <fullName evidence="1">Nudix hydrolase 27</fullName>
    </submittedName>
</protein>
<keyword evidence="1" id="KW-0378">Hydrolase</keyword>
<sequence length="254" mass="29443">MAVTGVSGNSLFYRVVVSQSYPTKLVKFASVPLELQQLPRKPLCCSCDDSSSSLSSFTALSTETPPDGYRRNVGICLINSSKKKIFAATRIHIPYTWQMPQGGADEGEDLINAALRELREETGVTSAEFLAETPYWLTYDFPLKVKQKLNRRWGTNYKGQAQKWFLFKFTGKEEEINLLGDGSEKPEFNEWRWMFPEQVLERQAVDFKKPVYEQVLKIFSPYILTDADERNCFERRKARINFRRQGRKFYTLKQ</sequence>